<evidence type="ECO:0000256" key="3">
    <source>
        <dbReference type="ARBA" id="ARBA00005229"/>
    </source>
</evidence>
<comment type="subcellular location">
    <subcellularLocation>
        <location evidence="2">Cytoplasm</location>
    </subcellularLocation>
    <subcellularLocation>
        <location evidence="1">Nucleus</location>
    </subcellularLocation>
</comment>
<gene>
    <name evidence="8" type="ORF">N8I77_012729</name>
</gene>
<comment type="similarity">
    <text evidence="3">Belongs to the HRI1 family.</text>
</comment>
<reference evidence="8" key="1">
    <citation type="submission" date="2023-06" db="EMBL/GenBank/DDBJ databases">
        <authorList>
            <person name="Noh H."/>
        </authorList>
    </citation>
    <scope>NUCLEOTIDE SEQUENCE</scope>
    <source>
        <strain evidence="8">DUCC20226</strain>
    </source>
</reference>
<evidence type="ECO:0000256" key="6">
    <source>
        <dbReference type="ARBA" id="ARBA00023242"/>
    </source>
</evidence>
<dbReference type="Gene3D" id="2.40.128.320">
    <property type="entry name" value="Protein HRI1, N-terminal domain"/>
    <property type="match status" value="1"/>
</dbReference>
<keyword evidence="7" id="KW-0472">Membrane</keyword>
<dbReference type="CDD" id="cd11693">
    <property type="entry name" value="HRI1_C_like"/>
    <property type="match status" value="1"/>
</dbReference>
<accession>A0AAD9VWS2</accession>
<organism evidence="8 9">
    <name type="scientific">Phomopsis amygdali</name>
    <name type="common">Fusicoccum amygdali</name>
    <dbReference type="NCBI Taxonomy" id="1214568"/>
    <lineage>
        <taxon>Eukaryota</taxon>
        <taxon>Fungi</taxon>
        <taxon>Dikarya</taxon>
        <taxon>Ascomycota</taxon>
        <taxon>Pezizomycotina</taxon>
        <taxon>Sordariomycetes</taxon>
        <taxon>Sordariomycetidae</taxon>
        <taxon>Diaporthales</taxon>
        <taxon>Diaporthaceae</taxon>
        <taxon>Diaporthe</taxon>
    </lineage>
</organism>
<dbReference type="GO" id="GO:0005737">
    <property type="term" value="C:cytoplasm"/>
    <property type="evidence" value="ECO:0007669"/>
    <property type="project" value="UniProtKB-SubCell"/>
</dbReference>
<evidence type="ECO:0000256" key="7">
    <source>
        <dbReference type="SAM" id="Phobius"/>
    </source>
</evidence>
<dbReference type="Proteomes" id="UP001265746">
    <property type="component" value="Unassembled WGS sequence"/>
</dbReference>
<keyword evidence="6" id="KW-0539">Nucleus</keyword>
<dbReference type="InterPro" id="IPR038744">
    <property type="entry name" value="Hri1_N"/>
</dbReference>
<keyword evidence="7" id="KW-1133">Transmembrane helix</keyword>
<protein>
    <recommendedName>
        <fullName evidence="4">Protein HRI1</fullName>
    </recommendedName>
</protein>
<dbReference type="InterPro" id="IPR031818">
    <property type="entry name" value="Hri1"/>
</dbReference>
<keyword evidence="5" id="KW-0963">Cytoplasm</keyword>
<sequence length="470" mass="52134">MALMGSISIRKHIRWGAEPPSEPTSTLVLTSPGRRFVDIRVLTTASAGLDLDSHLCHESFGSLATDRLDWAFAGTSSSTKATRPDGSEATHSVFNHWVDSRTTEPQLVRDEGDMVPCPGGLALEVGSMVNPATGILTAYEELWYDKKPALTGATPPECIVFQLLDEQGARRGLFVRLGPYAQGVLRVGNTFTAERWAWSENLSCWEQIVKIGDNHDSLGFLLDEQRRSDKVGDQVEAPMGTWTNQSLKPRHLLCFKHSPVFRRSISFEMDNFNSTSVVSAFVKVTSEGPAAANTSTSRPHIPGPGDHSVRNPMIVVYILIVAIAIFFSLLIWRGIHQSLMAARAKRLSDPELTYKTSSVWLKLFRLVWTGLKALLLSFMDMFTKKYWKDMWSDTKQICAPLSSCGICLNAYSCGLVCNPATDDGVGLPTSEERNGVYQRRRVLSSPSPQSSSRRLSDELSWCLTEQDLRT</sequence>
<keyword evidence="7" id="KW-0812">Transmembrane</keyword>
<evidence type="ECO:0000256" key="4">
    <source>
        <dbReference type="ARBA" id="ARBA00017063"/>
    </source>
</evidence>
<dbReference type="InterPro" id="IPR043047">
    <property type="entry name" value="Hri1_N_sf"/>
</dbReference>
<evidence type="ECO:0000256" key="1">
    <source>
        <dbReference type="ARBA" id="ARBA00004123"/>
    </source>
</evidence>
<dbReference type="GO" id="GO:0005634">
    <property type="term" value="C:nucleus"/>
    <property type="evidence" value="ECO:0007669"/>
    <property type="project" value="UniProtKB-SubCell"/>
</dbReference>
<proteinExistence type="inferred from homology"/>
<feature type="transmembrane region" description="Helical" evidence="7">
    <location>
        <begin position="314"/>
        <end position="335"/>
    </location>
</feature>
<dbReference type="AlphaFoldDB" id="A0AAD9VWS2"/>
<evidence type="ECO:0000256" key="2">
    <source>
        <dbReference type="ARBA" id="ARBA00004496"/>
    </source>
</evidence>
<evidence type="ECO:0000256" key="5">
    <source>
        <dbReference type="ARBA" id="ARBA00022490"/>
    </source>
</evidence>
<comment type="caution">
    <text evidence="8">The sequence shown here is derived from an EMBL/GenBank/DDBJ whole genome shotgun (WGS) entry which is preliminary data.</text>
</comment>
<dbReference type="EMBL" id="JAUJFL010000010">
    <property type="protein sequence ID" value="KAK2596839.1"/>
    <property type="molecule type" value="Genomic_DNA"/>
</dbReference>
<dbReference type="Pfam" id="PF16815">
    <property type="entry name" value="HRI1"/>
    <property type="match status" value="1"/>
</dbReference>
<dbReference type="CDD" id="cd11692">
    <property type="entry name" value="HRI1_N_like"/>
    <property type="match status" value="1"/>
</dbReference>
<evidence type="ECO:0000313" key="9">
    <source>
        <dbReference type="Proteomes" id="UP001265746"/>
    </source>
</evidence>
<name>A0AAD9VWS2_PHOAM</name>
<evidence type="ECO:0000313" key="8">
    <source>
        <dbReference type="EMBL" id="KAK2596839.1"/>
    </source>
</evidence>
<keyword evidence="9" id="KW-1185">Reference proteome</keyword>